<organism evidence="2 3">
    <name type="scientific">Cannabis sativa</name>
    <name type="common">Hemp</name>
    <name type="synonym">Marijuana</name>
    <dbReference type="NCBI Taxonomy" id="3483"/>
    <lineage>
        <taxon>Eukaryota</taxon>
        <taxon>Viridiplantae</taxon>
        <taxon>Streptophyta</taxon>
        <taxon>Embryophyta</taxon>
        <taxon>Tracheophyta</taxon>
        <taxon>Spermatophyta</taxon>
        <taxon>Magnoliopsida</taxon>
        <taxon>eudicotyledons</taxon>
        <taxon>Gunneridae</taxon>
        <taxon>Pentapetalae</taxon>
        <taxon>rosids</taxon>
        <taxon>fabids</taxon>
        <taxon>Rosales</taxon>
        <taxon>Cannabaceae</taxon>
        <taxon>Cannabis</taxon>
    </lineage>
</organism>
<dbReference type="Pfam" id="PF13456">
    <property type="entry name" value="RVT_3"/>
    <property type="match status" value="1"/>
</dbReference>
<dbReference type="Gene3D" id="3.30.420.10">
    <property type="entry name" value="Ribonuclease H-like superfamily/Ribonuclease H"/>
    <property type="match status" value="1"/>
</dbReference>
<dbReference type="PANTHER" id="PTHR47074:SF48">
    <property type="entry name" value="POLYNUCLEOTIDYL TRANSFERASE, RIBONUCLEASE H-LIKE SUPERFAMILY PROTEIN"/>
    <property type="match status" value="1"/>
</dbReference>
<feature type="domain" description="RNase H type-1" evidence="1">
    <location>
        <begin position="174"/>
        <end position="252"/>
    </location>
</feature>
<protein>
    <recommendedName>
        <fullName evidence="1">RNase H type-1 domain-containing protein</fullName>
    </recommendedName>
</protein>
<dbReference type="EnsemblPlants" id="evm.model.01.2560">
    <property type="protein sequence ID" value="cds.evm.model.01.2560"/>
    <property type="gene ID" value="evm.TU.01.2560"/>
</dbReference>
<dbReference type="InterPro" id="IPR052929">
    <property type="entry name" value="RNase_H-like_EbsB-rel"/>
</dbReference>
<accession>A0A803NLN5</accession>
<sequence length="258" mass="29605">MVNSLIEVDKLEWDNEILSDVFNDRDQSLIWQIPLSTGSEVDSWYWWKENNGFFTVKSAYGLQQQLFSRPGFASSSDFWRKLWKLKLPPKEGLNIWSEVESVEAAMILWSIWNTRNDVVWNDKLSMVDEVIQNAKINYVDWFNAQQADKDSHRDHHEAQSDKWKPPEFPIIKVNVDGAIFSFENQFGVGLVAWSASGVIVQAKTVCKIGALQSHEVEAMGMKEALSLIKANDWHDVIVESDCLQVILDLQNDKIMASP</sequence>
<dbReference type="GO" id="GO:0004523">
    <property type="term" value="F:RNA-DNA hybrid ribonuclease activity"/>
    <property type="evidence" value="ECO:0007669"/>
    <property type="project" value="InterPro"/>
</dbReference>
<dbReference type="GO" id="GO:0003676">
    <property type="term" value="F:nucleic acid binding"/>
    <property type="evidence" value="ECO:0007669"/>
    <property type="project" value="InterPro"/>
</dbReference>
<evidence type="ECO:0000259" key="1">
    <source>
        <dbReference type="Pfam" id="PF13456"/>
    </source>
</evidence>
<dbReference type="Gramene" id="evm.model.01.2560">
    <property type="protein sequence ID" value="cds.evm.model.01.2560"/>
    <property type="gene ID" value="evm.TU.01.2560"/>
</dbReference>
<evidence type="ECO:0000313" key="3">
    <source>
        <dbReference type="Proteomes" id="UP000596661"/>
    </source>
</evidence>
<dbReference type="SUPFAM" id="SSF53098">
    <property type="entry name" value="Ribonuclease H-like"/>
    <property type="match status" value="1"/>
</dbReference>
<dbReference type="Proteomes" id="UP000596661">
    <property type="component" value="Chromosome 1"/>
</dbReference>
<keyword evidence="3" id="KW-1185">Reference proteome</keyword>
<dbReference type="InterPro" id="IPR036397">
    <property type="entry name" value="RNaseH_sf"/>
</dbReference>
<reference evidence="2" key="1">
    <citation type="submission" date="2018-11" db="EMBL/GenBank/DDBJ databases">
        <authorList>
            <person name="Grassa J C."/>
        </authorList>
    </citation>
    <scope>NUCLEOTIDE SEQUENCE [LARGE SCALE GENOMIC DNA]</scope>
</reference>
<dbReference type="PANTHER" id="PTHR47074">
    <property type="entry name" value="BNAC02G40300D PROTEIN"/>
    <property type="match status" value="1"/>
</dbReference>
<dbReference type="InterPro" id="IPR012337">
    <property type="entry name" value="RNaseH-like_sf"/>
</dbReference>
<dbReference type="EMBL" id="UZAU01000073">
    <property type="status" value="NOT_ANNOTATED_CDS"/>
    <property type="molecule type" value="Genomic_DNA"/>
</dbReference>
<reference evidence="2" key="2">
    <citation type="submission" date="2021-03" db="UniProtKB">
        <authorList>
            <consortium name="EnsemblPlants"/>
        </authorList>
    </citation>
    <scope>IDENTIFICATION</scope>
</reference>
<name>A0A803NLN5_CANSA</name>
<dbReference type="OMA" id="NDKIMAS"/>
<dbReference type="InterPro" id="IPR002156">
    <property type="entry name" value="RNaseH_domain"/>
</dbReference>
<evidence type="ECO:0000313" key="2">
    <source>
        <dbReference type="EnsemblPlants" id="cds.evm.model.01.2560"/>
    </source>
</evidence>
<proteinExistence type="predicted"/>
<dbReference type="AlphaFoldDB" id="A0A803NLN5"/>